<name>A0AAD0KST7_MYCLR</name>
<accession>A0AAD0KST7</accession>
<dbReference type="InterPro" id="IPR036188">
    <property type="entry name" value="FAD/NAD-bd_sf"/>
</dbReference>
<evidence type="ECO:0000313" key="1">
    <source>
        <dbReference type="EMBL" id="AWV48239.1"/>
    </source>
</evidence>
<dbReference type="AlphaFoldDB" id="A0AAD0KST7"/>
<evidence type="ECO:0000313" key="2">
    <source>
        <dbReference type="Proteomes" id="UP000249682"/>
    </source>
</evidence>
<dbReference type="Proteomes" id="UP000249682">
    <property type="component" value="Chromosome"/>
</dbReference>
<proteinExistence type="predicted"/>
<organism evidence="1 2">
    <name type="scientific">Mycobacterium leprae</name>
    <dbReference type="NCBI Taxonomy" id="1769"/>
    <lineage>
        <taxon>Bacteria</taxon>
        <taxon>Bacillati</taxon>
        <taxon>Actinomycetota</taxon>
        <taxon>Actinomycetes</taxon>
        <taxon>Mycobacteriales</taxon>
        <taxon>Mycobacteriaceae</taxon>
        <taxon>Mycobacterium</taxon>
    </lineage>
</organism>
<gene>
    <name evidence="1" type="ORF">DIJ64_09785</name>
</gene>
<dbReference type="Gene3D" id="3.30.9.10">
    <property type="entry name" value="D-Amino Acid Oxidase, subunit A, domain 2"/>
    <property type="match status" value="1"/>
</dbReference>
<dbReference type="EMBL" id="CP029543">
    <property type="protein sequence ID" value="AWV48239.1"/>
    <property type="molecule type" value="Genomic_DNA"/>
</dbReference>
<dbReference type="Gene3D" id="3.50.50.60">
    <property type="entry name" value="FAD/NAD(P)-binding domain"/>
    <property type="match status" value="1"/>
</dbReference>
<protein>
    <submittedName>
        <fullName evidence="1">Uncharacterized protein</fullName>
    </submittedName>
</protein>
<reference evidence="1 2" key="1">
    <citation type="submission" date="2018-05" db="EMBL/GenBank/DDBJ databases">
        <title>Evolution of small genomes with special reference to Mycobacterium leprae.</title>
        <authorList>
            <person name="Mohanty P.S."/>
            <person name="Bansal A.K."/>
            <person name="Gupta U.D."/>
            <person name="Naaz F."/>
            <person name="Dwivedi V.D."/>
            <person name="Singh H."/>
            <person name="Gupta G."/>
            <person name="Sharma S."/>
            <person name="Arora M."/>
        </authorList>
    </citation>
    <scope>NUCLEOTIDE SEQUENCE [LARGE SCALE GENOMIC DNA]</scope>
    <source>
        <strain evidence="1 2">MRHRU-235-G</strain>
    </source>
</reference>
<sequence>MAPAVRCDGLDGELLAYDGQLLDEARLVIAVACTAAQHGARIFTYVAGIQKATGNSVRLTD</sequence>